<dbReference type="InterPro" id="IPR005530">
    <property type="entry name" value="SPW"/>
</dbReference>
<keyword evidence="1" id="KW-0812">Transmembrane</keyword>
<feature type="transmembrane region" description="Helical" evidence="1">
    <location>
        <begin position="12"/>
        <end position="28"/>
    </location>
</feature>
<gene>
    <name evidence="3" type="ORF">AVDCRST_MAG49-3153</name>
</gene>
<evidence type="ECO:0000259" key="2">
    <source>
        <dbReference type="Pfam" id="PF03779"/>
    </source>
</evidence>
<evidence type="ECO:0000313" key="3">
    <source>
        <dbReference type="EMBL" id="CAA9567597.1"/>
    </source>
</evidence>
<keyword evidence="1" id="KW-1133">Transmembrane helix</keyword>
<dbReference type="AlphaFoldDB" id="A0A6J4V699"/>
<evidence type="ECO:0000256" key="1">
    <source>
        <dbReference type="SAM" id="Phobius"/>
    </source>
</evidence>
<feature type="domain" description="SPW repeat-containing integral membrane" evidence="2">
    <location>
        <begin position="9"/>
        <end position="107"/>
    </location>
</feature>
<feature type="transmembrane region" description="Helical" evidence="1">
    <location>
        <begin position="67"/>
        <end position="84"/>
    </location>
</feature>
<accession>A0A6J4V699</accession>
<keyword evidence="1" id="KW-0472">Membrane</keyword>
<dbReference type="Pfam" id="PF03779">
    <property type="entry name" value="SPW"/>
    <property type="match status" value="1"/>
</dbReference>
<protein>
    <recommendedName>
        <fullName evidence="2">SPW repeat-containing integral membrane domain-containing protein</fullName>
    </recommendedName>
</protein>
<organism evidence="3">
    <name type="scientific">uncultured Thermomicrobiales bacterium</name>
    <dbReference type="NCBI Taxonomy" id="1645740"/>
    <lineage>
        <taxon>Bacteria</taxon>
        <taxon>Pseudomonadati</taxon>
        <taxon>Thermomicrobiota</taxon>
        <taxon>Thermomicrobia</taxon>
        <taxon>Thermomicrobiales</taxon>
        <taxon>environmental samples</taxon>
    </lineage>
</organism>
<dbReference type="EMBL" id="CADCWG010000216">
    <property type="protein sequence ID" value="CAA9567597.1"/>
    <property type="molecule type" value="Genomic_DNA"/>
</dbReference>
<proteinExistence type="predicted"/>
<feature type="transmembrane region" description="Helical" evidence="1">
    <location>
        <begin position="90"/>
        <end position="108"/>
    </location>
</feature>
<name>A0A6J4V699_9BACT</name>
<sequence>MRVIPTRVHGMLDYASAGLFLVLPRVLGWDTAPATLLTVAGIGVAAYSLATRYELGVFKVLSMKAHLTLDALAGAALAVSPLLLGENDGQVIAILVILGLLEIGAALMTKEHPDLTVATS</sequence>
<reference evidence="3" key="1">
    <citation type="submission" date="2020-02" db="EMBL/GenBank/DDBJ databases">
        <authorList>
            <person name="Meier V. D."/>
        </authorList>
    </citation>
    <scope>NUCLEOTIDE SEQUENCE</scope>
    <source>
        <strain evidence="3">AVDCRST_MAG49</strain>
    </source>
</reference>
<feature type="transmembrane region" description="Helical" evidence="1">
    <location>
        <begin position="34"/>
        <end position="55"/>
    </location>
</feature>